<accession>A0A550C1B8</accession>
<name>A0A550C1B8_9AGAR</name>
<proteinExistence type="predicted"/>
<evidence type="ECO:0000313" key="1">
    <source>
        <dbReference type="EMBL" id="TRM58594.1"/>
    </source>
</evidence>
<dbReference type="OrthoDB" id="2821719at2759"/>
<dbReference type="EMBL" id="VDMD01000034">
    <property type="protein sequence ID" value="TRM58594.1"/>
    <property type="molecule type" value="Genomic_DNA"/>
</dbReference>
<dbReference type="AlphaFoldDB" id="A0A550C1B8"/>
<keyword evidence="2" id="KW-1185">Reference proteome</keyword>
<sequence length="235" mass="27278">MSPRKVCCSADSEITVLFVRPKKRWQPTDFINQVCRGHAIRYLRHADIDFRSVDSPRKLWCYSEYSTLPRVQKLLPQLEKREFHAIVFEGAAAVDYCQSLCSSPPLRLRERYDLLGSSPSEFDALEDIHIFFNSLAVHPNCPIWLLKLYCRHRPEDIPPSCRIPEIKYGMRERELLSTMPSLGYQSKRPALERASPSSRQLTDTLNGLLFWRKSTIVDDEPPNPLTVRRSDVDDE</sequence>
<gene>
    <name evidence="1" type="ORF">BD626DRAFT_410188</name>
</gene>
<reference evidence="1 2" key="1">
    <citation type="journal article" date="2019" name="New Phytol.">
        <title>Comparative genomics reveals unique wood-decay strategies and fruiting body development in the Schizophyllaceae.</title>
        <authorList>
            <person name="Almasi E."/>
            <person name="Sahu N."/>
            <person name="Krizsan K."/>
            <person name="Balint B."/>
            <person name="Kovacs G.M."/>
            <person name="Kiss B."/>
            <person name="Cseklye J."/>
            <person name="Drula E."/>
            <person name="Henrissat B."/>
            <person name="Nagy I."/>
            <person name="Chovatia M."/>
            <person name="Adam C."/>
            <person name="LaButti K."/>
            <person name="Lipzen A."/>
            <person name="Riley R."/>
            <person name="Grigoriev I.V."/>
            <person name="Nagy L.G."/>
        </authorList>
    </citation>
    <scope>NUCLEOTIDE SEQUENCE [LARGE SCALE GENOMIC DNA]</scope>
    <source>
        <strain evidence="1 2">NL-1724</strain>
    </source>
</reference>
<evidence type="ECO:0000313" key="2">
    <source>
        <dbReference type="Proteomes" id="UP000320762"/>
    </source>
</evidence>
<comment type="caution">
    <text evidence="1">The sequence shown here is derived from an EMBL/GenBank/DDBJ whole genome shotgun (WGS) entry which is preliminary data.</text>
</comment>
<protein>
    <submittedName>
        <fullName evidence="1">Uncharacterized protein</fullName>
    </submittedName>
</protein>
<dbReference type="Proteomes" id="UP000320762">
    <property type="component" value="Unassembled WGS sequence"/>
</dbReference>
<organism evidence="1 2">
    <name type="scientific">Schizophyllum amplum</name>
    <dbReference type="NCBI Taxonomy" id="97359"/>
    <lineage>
        <taxon>Eukaryota</taxon>
        <taxon>Fungi</taxon>
        <taxon>Dikarya</taxon>
        <taxon>Basidiomycota</taxon>
        <taxon>Agaricomycotina</taxon>
        <taxon>Agaricomycetes</taxon>
        <taxon>Agaricomycetidae</taxon>
        <taxon>Agaricales</taxon>
        <taxon>Schizophyllaceae</taxon>
        <taxon>Schizophyllum</taxon>
    </lineage>
</organism>